<dbReference type="InterPro" id="IPR055354">
    <property type="entry name" value="DUF7507"/>
</dbReference>
<dbReference type="NCBIfam" id="TIGR04228">
    <property type="entry name" value="isopep_sspB_C2"/>
    <property type="match status" value="1"/>
</dbReference>
<dbReference type="Proteomes" id="UP000410049">
    <property type="component" value="Unassembled WGS sequence"/>
</dbReference>
<evidence type="ECO:0000259" key="4">
    <source>
        <dbReference type="Pfam" id="PF17998"/>
    </source>
</evidence>
<dbReference type="Pfam" id="PF24346">
    <property type="entry name" value="DUF7507"/>
    <property type="match status" value="1"/>
</dbReference>
<keyword evidence="2" id="KW-1133">Transmembrane helix</keyword>
<reference evidence="6 7" key="1">
    <citation type="journal article" date="2019" name="Syst. Appl. Microbiol.">
        <title>Characterization of Bifidobacterium species in feaces of the Egyptian fruit bat: Description of B. vespertilionis sp. nov. and B. rousetti sp. nov.</title>
        <authorList>
            <person name="Modesto M."/>
            <person name="Satti M."/>
            <person name="Watanabe K."/>
            <person name="Puglisi E."/>
            <person name="Morelli L."/>
            <person name="Huang C.-H."/>
            <person name="Liou J.-S."/>
            <person name="Miyashita M."/>
            <person name="Tamura T."/>
            <person name="Saito S."/>
            <person name="Mori K."/>
            <person name="Huang L."/>
            <person name="Sciavilla P."/>
            <person name="Sandri C."/>
            <person name="Spiezio C."/>
            <person name="Vitali F."/>
            <person name="Cavalieri D."/>
            <person name="Perpetuini G."/>
            <person name="Tofalo R."/>
            <person name="Bonetti A."/>
            <person name="Arita M."/>
            <person name="Mattarelli P."/>
        </authorList>
    </citation>
    <scope>NUCLEOTIDE SEQUENCE [LARGE SCALE GENOMIC DNA]</scope>
    <source>
        <strain evidence="6 7">RST17</strain>
    </source>
</reference>
<dbReference type="AlphaFoldDB" id="A0A5M9ZLP6"/>
<organism evidence="6 7">
    <name type="scientific">Bifidobacterium myosotis</name>
    <dbReference type="NCBI Taxonomy" id="1630166"/>
    <lineage>
        <taxon>Bacteria</taxon>
        <taxon>Bacillati</taxon>
        <taxon>Actinomycetota</taxon>
        <taxon>Actinomycetes</taxon>
        <taxon>Bifidobacteriales</taxon>
        <taxon>Bifidobacteriaceae</taxon>
        <taxon>Bifidobacterium</taxon>
    </lineage>
</organism>
<feature type="domain" description="Cell surface antigen C-terminal" evidence="3">
    <location>
        <begin position="648"/>
        <end position="817"/>
    </location>
</feature>
<evidence type="ECO:0000256" key="1">
    <source>
        <dbReference type="SAM" id="MobiDB-lite"/>
    </source>
</evidence>
<dbReference type="Pfam" id="PF17998">
    <property type="entry name" value="AgI_II_C2"/>
    <property type="match status" value="2"/>
</dbReference>
<gene>
    <name evidence="6" type="ORF">EMO91_05370</name>
</gene>
<keyword evidence="2" id="KW-0812">Transmembrane</keyword>
<comment type="caution">
    <text evidence="6">The sequence shown here is derived from an EMBL/GenBank/DDBJ whole genome shotgun (WGS) entry which is preliminary data.</text>
</comment>
<feature type="domain" description="DUF7507" evidence="5">
    <location>
        <begin position="846"/>
        <end position="933"/>
    </location>
</feature>
<sequence>MVGSGQMIRTGFAVRRSPSRVSLSLFLAAAAVGRGLAPRERECFVMGVLGRKCSIAAAIAAAVCLLVSPMLALGSPDGAAGTGSGGVVGGRGNTADTASLGWYLPNKAWVRMDDDGVWRMVSDPERDNHVGADGMSFLDGDVVAAAVNFTVPWWDEPTRLELVDDWTLVDRYLDVRDVSEVRVYVAEMDEYDAPSLDGINVTGEDVTDRFDIVSEGMTVTAKATAEYLASLDLRERRKSLQFSMLVPFDVRFDVREDLQRDIDAMRTRSGSLDNTCSDGKHELVNRGGVFWADHEYWETNEPRLCIVRPEFDKDVTASETEGGDGSSIDGRSVLPGQTVTYELELQVGAASDYTLHTLEFVDEYDVRTTPVKESLTVIDARDGVTVPAEAYDVEWDDAGHKLSVSFRRDWLDEHWEPYRAHWYRLEFDATVSEDAATDTVIANRGWITLNNSGLESNEVTNRPVDPQPVKQDTQADASVDIDGKTVLVGDRLYYRITIDAAGLADPAYPVRRLGVIDDYDETVLDVDEAGIHVLDEQGADVTDRVNVQVADGVVYAFFKTVDTTLADGTVLPGDPQPADLTEYARRELSAERDAGIDQSLLGKTYQLVLPMTVIAAADGGSVENTAVQVTNKRRAVSNTVTNVLARLDPFKDVTVDVGADSADGMSIYKDQLFLYRLDSSLLPANRAYPQVTQWHIDDDYDESGDEYAGQWAVYAAEDLHDAAGSVIAAKGSRIAGSGFDSARFGGDLFSLDMRDGTFTVAATQRYLDLVSADGAHAQAWRAYVQFRRVKAGEFSNTFTETLNGVERPSNTVTTRTPERSPSVGVEKFDEASGLEEGDRDDTKDALEITGDGTTIVFRITNTGDVPLTGLELSDETIAGDGTVTDLRYPDGWAALVLQPGESVDVTGTLTGVTDLHTDRATVQAAPVIECVPKDDDPFDDKPAQPVEPGTVCTDTPITSEPDDWSAYMKRMLPHTGVDLTGIIAIGMLVLLTGFAMLRIAHSHRRNPVSDF</sequence>
<evidence type="ECO:0000256" key="2">
    <source>
        <dbReference type="SAM" id="Phobius"/>
    </source>
</evidence>
<dbReference type="NCBIfam" id="TIGR04226">
    <property type="entry name" value="RrgB_K2N_iso_D2"/>
    <property type="match status" value="1"/>
</dbReference>
<feature type="domain" description="Adhesin isopeptide-forming adherence" evidence="4">
    <location>
        <begin position="468"/>
        <end position="643"/>
    </location>
</feature>
<dbReference type="InterPro" id="IPR032300">
    <property type="entry name" value="Antigen_C"/>
</dbReference>
<accession>A0A5M9ZLP6</accession>
<dbReference type="InterPro" id="IPR026345">
    <property type="entry name" value="Adh_isopep-form_adh_dom"/>
</dbReference>
<feature type="region of interest" description="Disordered" evidence="1">
    <location>
        <begin position="457"/>
        <end position="476"/>
    </location>
</feature>
<name>A0A5M9ZLP6_9BIFI</name>
<keyword evidence="2" id="KW-0472">Membrane</keyword>
<evidence type="ECO:0000259" key="5">
    <source>
        <dbReference type="Pfam" id="PF24346"/>
    </source>
</evidence>
<evidence type="ECO:0000313" key="6">
    <source>
        <dbReference type="EMBL" id="KAA8828567.1"/>
    </source>
</evidence>
<dbReference type="Pfam" id="PF16364">
    <property type="entry name" value="Antigen_C"/>
    <property type="match status" value="1"/>
</dbReference>
<dbReference type="EMBL" id="RZUH01000003">
    <property type="protein sequence ID" value="KAA8828567.1"/>
    <property type="molecule type" value="Genomic_DNA"/>
</dbReference>
<protein>
    <submittedName>
        <fullName evidence="6">Isopeptide-forming domain-containing fimbrial protein</fullName>
    </submittedName>
</protein>
<proteinExistence type="predicted"/>
<feature type="domain" description="Adhesin isopeptide-forming adherence" evidence="4">
    <location>
        <begin position="319"/>
        <end position="462"/>
    </location>
</feature>
<feature type="transmembrane region" description="Helical" evidence="2">
    <location>
        <begin position="979"/>
        <end position="997"/>
    </location>
</feature>
<dbReference type="Gene3D" id="2.60.40.740">
    <property type="match status" value="3"/>
</dbReference>
<dbReference type="InterPro" id="IPR026466">
    <property type="entry name" value="Fim_isopep_form_D2_dom"/>
</dbReference>
<evidence type="ECO:0000313" key="7">
    <source>
        <dbReference type="Proteomes" id="UP000410049"/>
    </source>
</evidence>
<evidence type="ECO:0000259" key="3">
    <source>
        <dbReference type="Pfam" id="PF16364"/>
    </source>
</evidence>